<evidence type="ECO:0000313" key="2">
    <source>
        <dbReference type="Proteomes" id="UP001151071"/>
    </source>
</evidence>
<accession>A0A9X3Z1H9</accession>
<comment type="caution">
    <text evidence="1">The sequence shown here is derived from an EMBL/GenBank/DDBJ whole genome shotgun (WGS) entry which is preliminary data.</text>
</comment>
<proteinExistence type="predicted"/>
<organism evidence="1 2">
    <name type="scientific">Brevibacillus thermoruber</name>
    <dbReference type="NCBI Taxonomy" id="33942"/>
    <lineage>
        <taxon>Bacteria</taxon>
        <taxon>Bacillati</taxon>
        <taxon>Bacillota</taxon>
        <taxon>Bacilli</taxon>
        <taxon>Bacillales</taxon>
        <taxon>Paenibacillaceae</taxon>
        <taxon>Brevibacillus</taxon>
    </lineage>
</organism>
<name>A0A9X3Z1H9_9BACL</name>
<sequence>MFVEVRQEREHVSIHVMGEELVRHPDGFFLLPGRLVAALEPADLPADIRFVMEDRLPSGRGFYREDRVVFQRDRDPARLVVEVTSQYDPQAWDGFFPLPDTLRARQSVVAGRRDLQVTAHELDAAAGMLYYRFYWPAGGGRDLECVLDSLCDTVCGLEAEGNARLWYGAGWGSGETQ</sequence>
<dbReference type="AlphaFoldDB" id="A0A9X3Z1H9"/>
<gene>
    <name evidence="1" type="ORF">O3V59_00035</name>
</gene>
<dbReference type="RefSeq" id="WP_143862224.1">
    <property type="nucleotide sequence ID" value="NZ_JAPYYP010000001.1"/>
</dbReference>
<evidence type="ECO:0000313" key="1">
    <source>
        <dbReference type="EMBL" id="MDA5106741.1"/>
    </source>
</evidence>
<keyword evidence="2" id="KW-1185">Reference proteome</keyword>
<protein>
    <submittedName>
        <fullName evidence="1">Uncharacterized protein</fullName>
    </submittedName>
</protein>
<reference evidence="1" key="1">
    <citation type="submission" date="2022-12" db="EMBL/GenBank/DDBJ databases">
        <title>Draft genome sequence of the thermophilic strain Brevibacillus thermoruber HT42, isolated from Los Humeros, Puebla, Mexico, with biotechnological potential.</title>
        <authorList>
            <person name="Lara Sanchez J."/>
            <person name="Solis Palacios R."/>
            <person name="Bustos Baena A.S."/>
            <person name="Ruz Baez A.E."/>
            <person name="Espinosa Luna G."/>
            <person name="Oliart Ros R.M."/>
        </authorList>
    </citation>
    <scope>NUCLEOTIDE SEQUENCE</scope>
    <source>
        <strain evidence="1">HT42</strain>
    </source>
</reference>
<dbReference type="Proteomes" id="UP001151071">
    <property type="component" value="Unassembled WGS sequence"/>
</dbReference>
<dbReference type="EMBL" id="JAPYYP010000001">
    <property type="protein sequence ID" value="MDA5106741.1"/>
    <property type="molecule type" value="Genomic_DNA"/>
</dbReference>